<dbReference type="EMBL" id="AKFS01000135">
    <property type="protein sequence ID" value="EJF46435.1"/>
    <property type="molecule type" value="Genomic_DNA"/>
</dbReference>
<dbReference type="PANTHER" id="PTHR44169:SF6">
    <property type="entry name" value="NADPH-DEPENDENT 1-ACYLDIHYDROXYACETONE PHOSPHATE REDUCTASE"/>
    <property type="match status" value="1"/>
</dbReference>
<evidence type="ECO:0000256" key="3">
    <source>
        <dbReference type="RuleBase" id="RU000363"/>
    </source>
</evidence>
<reference evidence="4 5" key="1">
    <citation type="submission" date="2012-05" db="EMBL/GenBank/DDBJ databases">
        <authorList>
            <person name="Harkins D.M."/>
            <person name="Madupu R."/>
            <person name="Durkin A.S."/>
            <person name="Torralba M."/>
            <person name="Methe B."/>
            <person name="Sutton G.G."/>
            <person name="Nelson K.E."/>
        </authorList>
    </citation>
    <scope>NUCLEOTIDE SEQUENCE [LARGE SCALE GENOMIC DNA]</scope>
    <source>
        <strain evidence="4 5">F0490</strain>
    </source>
</reference>
<accession>J1HKG0</accession>
<dbReference type="PATRIC" id="fig|1125717.3.peg.885"/>
<dbReference type="NCBIfam" id="NF004826">
    <property type="entry name" value="PRK06182.1"/>
    <property type="match status" value="1"/>
</dbReference>
<dbReference type="SUPFAM" id="SSF51735">
    <property type="entry name" value="NAD(P)-binding Rossmann-fold domains"/>
    <property type="match status" value="1"/>
</dbReference>
<evidence type="ECO:0000256" key="1">
    <source>
        <dbReference type="ARBA" id="ARBA00006484"/>
    </source>
</evidence>
<comment type="caution">
    <text evidence="4">The sequence shown here is derived from an EMBL/GenBank/DDBJ whole genome shotgun (WGS) entry which is preliminary data.</text>
</comment>
<protein>
    <submittedName>
        <fullName evidence="4">KR domain protein</fullName>
    </submittedName>
</protein>
<dbReference type="PRINTS" id="PR00080">
    <property type="entry name" value="SDRFAMILY"/>
</dbReference>
<evidence type="ECO:0000313" key="5">
    <source>
        <dbReference type="Proteomes" id="UP000004578"/>
    </source>
</evidence>
<dbReference type="Pfam" id="PF00106">
    <property type="entry name" value="adh_short"/>
    <property type="match status" value="1"/>
</dbReference>
<dbReference type="GO" id="GO:0016491">
    <property type="term" value="F:oxidoreductase activity"/>
    <property type="evidence" value="ECO:0007669"/>
    <property type="project" value="UniProtKB-KW"/>
</dbReference>
<evidence type="ECO:0000313" key="4">
    <source>
        <dbReference type="EMBL" id="EJF46435.1"/>
    </source>
</evidence>
<dbReference type="PANTHER" id="PTHR44169">
    <property type="entry name" value="NADPH-DEPENDENT 1-ACYLDIHYDROXYACETONE PHOSPHATE REDUCTASE"/>
    <property type="match status" value="1"/>
</dbReference>
<comment type="similarity">
    <text evidence="1 3">Belongs to the short-chain dehydrogenases/reductases (SDR) family.</text>
</comment>
<dbReference type="PRINTS" id="PR00081">
    <property type="entry name" value="GDHRDH"/>
</dbReference>
<keyword evidence="5" id="KW-1185">Reference proteome</keyword>
<dbReference type="CDD" id="cd05374">
    <property type="entry name" value="17beta-HSD-like_SDR_c"/>
    <property type="match status" value="1"/>
</dbReference>
<proteinExistence type="inferred from homology"/>
<organism evidence="4 5">
    <name type="scientific">Schaalia georgiae F0490</name>
    <dbReference type="NCBI Taxonomy" id="1125717"/>
    <lineage>
        <taxon>Bacteria</taxon>
        <taxon>Bacillati</taxon>
        <taxon>Actinomycetota</taxon>
        <taxon>Actinomycetes</taxon>
        <taxon>Actinomycetales</taxon>
        <taxon>Actinomycetaceae</taxon>
        <taxon>Schaalia</taxon>
    </lineage>
</organism>
<dbReference type="Gene3D" id="3.40.50.720">
    <property type="entry name" value="NAD(P)-binding Rossmann-like Domain"/>
    <property type="match status" value="1"/>
</dbReference>
<dbReference type="InterPro" id="IPR036291">
    <property type="entry name" value="NAD(P)-bd_dom_sf"/>
</dbReference>
<dbReference type="InterPro" id="IPR002347">
    <property type="entry name" value="SDR_fam"/>
</dbReference>
<name>J1HKG0_9ACTO</name>
<dbReference type="RefSeq" id="WP_005869545.1">
    <property type="nucleotide sequence ID" value="NZ_AKFS01000135.1"/>
</dbReference>
<gene>
    <name evidence="4" type="ORF">HMPREF1317_1732</name>
</gene>
<dbReference type="AlphaFoldDB" id="J1HKG0"/>
<keyword evidence="2" id="KW-0560">Oxidoreductase</keyword>
<sequence length="273" mass="29124">MEPRVILITGASSGIGRAAARTLARNGHVVYGAARRVGRIEALVADGVRPVELDITDEGACRAAVGRVLAEQGRVDVLVNNAGYGSYGAVEDVALAEARRQFEVNVFGAAALVKAVAPGMRERRSGTIINVSSMGGRLVVSRMGAWYHATKYALEALSDALRVELADFGIRVVLIEPGAIRTQWGAIAADHLEESSKGGAYEARAARTAAVMRRLYSSPVISAPHVVVRAMERAISAPRPRTRYLIGFGAKPVVALRALLPARAFDWIVKRTS</sequence>
<evidence type="ECO:0000256" key="2">
    <source>
        <dbReference type="ARBA" id="ARBA00023002"/>
    </source>
</evidence>
<dbReference type="Proteomes" id="UP000004578">
    <property type="component" value="Unassembled WGS sequence"/>
</dbReference>
<dbReference type="OrthoDB" id="3178062at2"/>